<dbReference type="RefSeq" id="WP_115151710.1">
    <property type="nucleotide sequence ID" value="NZ_UGPP01000001.1"/>
</dbReference>
<dbReference type="Proteomes" id="UP000255234">
    <property type="component" value="Unassembled WGS sequence"/>
</dbReference>
<dbReference type="EMBL" id="UGPP01000001">
    <property type="protein sequence ID" value="STY71359.1"/>
    <property type="molecule type" value="Genomic_DNA"/>
</dbReference>
<evidence type="ECO:0000313" key="1">
    <source>
        <dbReference type="EMBL" id="STY71359.1"/>
    </source>
</evidence>
<name>A0A378NUL0_9FIRM</name>
<protein>
    <submittedName>
        <fullName evidence="1">Uncharacterized protein</fullName>
    </submittedName>
</protein>
<proteinExistence type="predicted"/>
<organism evidence="1 2">
    <name type="scientific">Megamonas hypermegale</name>
    <dbReference type="NCBI Taxonomy" id="158847"/>
    <lineage>
        <taxon>Bacteria</taxon>
        <taxon>Bacillati</taxon>
        <taxon>Bacillota</taxon>
        <taxon>Negativicutes</taxon>
        <taxon>Selenomonadales</taxon>
        <taxon>Selenomonadaceae</taxon>
        <taxon>Megamonas</taxon>
    </lineage>
</organism>
<reference evidence="1 2" key="1">
    <citation type="submission" date="2018-06" db="EMBL/GenBank/DDBJ databases">
        <authorList>
            <consortium name="Pathogen Informatics"/>
            <person name="Doyle S."/>
        </authorList>
    </citation>
    <scope>NUCLEOTIDE SEQUENCE [LARGE SCALE GENOMIC DNA]</scope>
    <source>
        <strain evidence="1 2">NCTC10571</strain>
    </source>
</reference>
<gene>
    <name evidence="1" type="ORF">NCTC10571_01515</name>
</gene>
<accession>A0A378NUL0</accession>
<dbReference type="AlphaFoldDB" id="A0A378NUL0"/>
<evidence type="ECO:0000313" key="2">
    <source>
        <dbReference type="Proteomes" id="UP000255234"/>
    </source>
</evidence>
<sequence length="222" mass="25397">MKRWKKVLALSAMGLILTGASYQLPMDNTAQARPLPRAERISPQMRINNEMQNISEYFGVDKQTLVTYYNNGWEMPELRRGAFLAYASHKSFDDVMNLRENNSWGRVEYLIGLTPNDLKATQDDIISTQIANKLDINKSIVTFLVKQNYEVDEVIHGILYSMYVDKSPADIIEMHNPPTSNWEVVADDLGITQEELEEIHQKMEILDLGMIKDPKGPGAMRF</sequence>